<reference evidence="5 7" key="2">
    <citation type="submission" date="2018-08" db="EMBL/GenBank/DDBJ databases">
        <title>A genome reference for cultivated species of the human gut microbiota.</title>
        <authorList>
            <person name="Zou Y."/>
            <person name="Xue W."/>
            <person name="Luo G."/>
        </authorList>
    </citation>
    <scope>NUCLEOTIDE SEQUENCE [LARGE SCALE GENOMIC DNA]</scope>
    <source>
        <strain evidence="5 7">TF06-45A</strain>
    </source>
</reference>
<comment type="caution">
    <text evidence="4">The sequence shown here is derived from an EMBL/GenBank/DDBJ whole genome shotgun (WGS) entry which is preliminary data.</text>
</comment>
<evidence type="ECO:0000313" key="5">
    <source>
        <dbReference type="EMBL" id="RGL48612.1"/>
    </source>
</evidence>
<feature type="transmembrane region" description="Helical" evidence="2">
    <location>
        <begin position="243"/>
        <end position="263"/>
    </location>
</feature>
<dbReference type="AlphaFoldDB" id="A0A3D8TYP2"/>
<feature type="compositionally biased region" description="Basic and acidic residues" evidence="1">
    <location>
        <begin position="327"/>
        <end position="338"/>
    </location>
</feature>
<reference evidence="4 6" key="1">
    <citation type="journal article" date="2017" name="Anaerobe">
        <title>Quantification, isolation and characterization of Bifidobacterium from the vaginal microbiomes of reproductive aged women.</title>
        <authorList>
            <person name="Freitas A.C."/>
            <person name="Hill J.E."/>
        </authorList>
    </citation>
    <scope>NUCLEOTIDE SEQUENCE [LARGE SCALE GENOMIC DNA]</scope>
    <source>
        <strain evidence="4 6">N6D05</strain>
    </source>
</reference>
<keyword evidence="2" id="KW-0472">Membrane</keyword>
<gene>
    <name evidence="4" type="ORF">CE169_06480</name>
    <name evidence="5" type="ORF">DXC63_06305</name>
</gene>
<dbReference type="Gene3D" id="3.10.310.50">
    <property type="match status" value="1"/>
</dbReference>
<feature type="compositionally biased region" description="Low complexity" evidence="1">
    <location>
        <begin position="350"/>
        <end position="361"/>
    </location>
</feature>
<feature type="compositionally biased region" description="Basic and acidic residues" evidence="1">
    <location>
        <begin position="281"/>
        <end position="291"/>
    </location>
</feature>
<dbReference type="PANTHER" id="PTHR30373:SF2">
    <property type="entry name" value="UPF0603 PROTEIN YGCG"/>
    <property type="match status" value="1"/>
</dbReference>
<feature type="region of interest" description="Disordered" evidence="1">
    <location>
        <begin position="325"/>
        <end position="376"/>
    </location>
</feature>
<dbReference type="Pfam" id="PF04536">
    <property type="entry name" value="TPM_phosphatase"/>
    <property type="match status" value="1"/>
</dbReference>
<dbReference type="EMBL" id="NJNR01000031">
    <property type="protein sequence ID" value="RDX08110.1"/>
    <property type="molecule type" value="Genomic_DNA"/>
</dbReference>
<dbReference type="RefSeq" id="WP_181897060.1">
    <property type="nucleotide sequence ID" value="NZ_QSRZ01000006.1"/>
</dbReference>
<evidence type="ECO:0000256" key="1">
    <source>
        <dbReference type="SAM" id="MobiDB-lite"/>
    </source>
</evidence>
<name>A0A3D8TYP2_BIFLN</name>
<dbReference type="Proteomes" id="UP000261288">
    <property type="component" value="Unassembled WGS sequence"/>
</dbReference>
<feature type="transmembrane region" description="Helical" evidence="2">
    <location>
        <begin position="56"/>
        <end position="79"/>
    </location>
</feature>
<organism evidence="4 6">
    <name type="scientific">Bifidobacterium longum</name>
    <dbReference type="NCBI Taxonomy" id="216816"/>
    <lineage>
        <taxon>Bacteria</taxon>
        <taxon>Bacillati</taxon>
        <taxon>Actinomycetota</taxon>
        <taxon>Actinomycetes</taxon>
        <taxon>Bifidobacteriales</taxon>
        <taxon>Bifidobacteriaceae</taxon>
        <taxon>Bifidobacterium</taxon>
    </lineage>
</organism>
<dbReference type="Proteomes" id="UP000257074">
    <property type="component" value="Unassembled WGS sequence"/>
</dbReference>
<evidence type="ECO:0000256" key="2">
    <source>
        <dbReference type="SAM" id="Phobius"/>
    </source>
</evidence>
<keyword evidence="2" id="KW-1133">Transmembrane helix</keyword>
<feature type="region of interest" description="Disordered" evidence="1">
    <location>
        <begin position="272"/>
        <end position="297"/>
    </location>
</feature>
<accession>A0A3D8TYP2</accession>
<keyword evidence="2" id="KW-0812">Transmembrane</keyword>
<dbReference type="PANTHER" id="PTHR30373">
    <property type="entry name" value="UPF0603 PROTEIN YGCG"/>
    <property type="match status" value="1"/>
</dbReference>
<evidence type="ECO:0000313" key="7">
    <source>
        <dbReference type="Proteomes" id="UP000261288"/>
    </source>
</evidence>
<feature type="compositionally biased region" description="Gly residues" evidence="1">
    <location>
        <begin position="362"/>
        <end position="376"/>
    </location>
</feature>
<feature type="domain" description="TPM" evidence="3">
    <location>
        <begin position="97"/>
        <end position="219"/>
    </location>
</feature>
<protein>
    <recommendedName>
        <fullName evidence="3">TPM domain-containing protein</fullName>
    </recommendedName>
</protein>
<proteinExistence type="predicted"/>
<dbReference type="InterPro" id="IPR007621">
    <property type="entry name" value="TPM_dom"/>
</dbReference>
<sequence length="376" mass="40180">MGRTGHIFIQIHRHAVGSDGNLGIHESRETTGGGYMRFSAGFGTRGISRGNLMGKLVNGIIAAIATLFIMAGISMPALAATDDTYVPKNDSAGNIFVQDQANVLSAETEKHVYDLNKSWESREDKPQLLVVTVSTLDGVPIERKAKELFDRYKPGMKGKNTGLVYLLSIKDHKDRLTVGTGIGQTFNQSTCESIINSGHANYKKSYWNAGISKVLDNIASTVQDMPEISSASTSATTPAPMPAWTGVLGVVIVVVGSVLLLIWGLQSDDKSEQTDYSELDNAQRDHSEPDTGRAPLGSSYIAEAAPSRGFDARDAIILTQAVSLASRPDRQEHDRSSENDSINDDSWPYTGPSPSFDSSSSFGGGTSTGSGATGSW</sequence>
<evidence type="ECO:0000259" key="3">
    <source>
        <dbReference type="Pfam" id="PF04536"/>
    </source>
</evidence>
<evidence type="ECO:0000313" key="4">
    <source>
        <dbReference type="EMBL" id="RDX08110.1"/>
    </source>
</evidence>
<evidence type="ECO:0000313" key="6">
    <source>
        <dbReference type="Proteomes" id="UP000257074"/>
    </source>
</evidence>
<dbReference type="EMBL" id="QSRZ01000006">
    <property type="protein sequence ID" value="RGL48612.1"/>
    <property type="molecule type" value="Genomic_DNA"/>
</dbReference>